<feature type="transmembrane region" description="Helical" evidence="2">
    <location>
        <begin position="337"/>
        <end position="357"/>
    </location>
</feature>
<sequence length="404" mass="45854">MGDVSAGRRRSDPRTLAGPALSAEEFKVNIPPVRYHFCNLVFREVHKSWLEPPFRTVPLQRFRDLLDVHVRCKGRSEDANPFKAIWAPFHITWFKISPNGQRPLYGNWKSGALYGPTKHSGPASYLQEMVFIMGIFQSRLGAAGGFYMGEPVKDFVNDVPDPGFWYWSILHLAPAHFCPLHQETSWPEGRYDGHMIPVALILQALRDAADSWEQVANHLSSLVDDQGAIFDPDEHDPTMREWQNFWEARKHIFNARENFIREVRRETGDAAIPWCVPLGYLANLVPQVEDQIARLEALKSRLENMRSQIDTLRNGLFNASAVIESRAATELGENVRLLTYISIVYLPLSFCAALWAIDYSYHPGVFTVVTVLLATTTYLVVMNLNNLARLGKEAKPSANFDQSV</sequence>
<keyword evidence="2" id="KW-1133">Transmembrane helix</keyword>
<dbReference type="EMBL" id="JAAAPU010000105">
    <property type="protein sequence ID" value="KAF4202439.1"/>
    <property type="molecule type" value="Genomic_DNA"/>
</dbReference>
<name>A0AAN6BN21_ASPLE</name>
<evidence type="ECO:0000256" key="1">
    <source>
        <dbReference type="SAM" id="Coils"/>
    </source>
</evidence>
<evidence type="ECO:0000313" key="4">
    <source>
        <dbReference type="Proteomes" id="UP000649114"/>
    </source>
</evidence>
<evidence type="ECO:0000256" key="2">
    <source>
        <dbReference type="SAM" id="Phobius"/>
    </source>
</evidence>
<keyword evidence="2" id="KW-0812">Transmembrane</keyword>
<keyword evidence="2" id="KW-0472">Membrane</keyword>
<dbReference type="AlphaFoldDB" id="A0AAN6BN21"/>
<gene>
    <name evidence="3" type="ORF">CNMCM8927_000193</name>
</gene>
<accession>A0AAN6BN21</accession>
<reference evidence="3" key="1">
    <citation type="journal article" date="2020" name="bioRxiv">
        <title>Genomic and phenotypic heterogeneity of clinical isolates of the human pathogens Aspergillus fumigatus, Aspergillus lentulus and Aspergillus fumigatiaffinis.</title>
        <authorList>
            <person name="dos Santos R.A.C."/>
            <person name="Steenwyk J.L."/>
            <person name="Rivero-Menendez O."/>
            <person name="Mead M.E."/>
            <person name="Silva L.P."/>
            <person name="Bastos R.W."/>
            <person name="Alastruey-Izquierdo A."/>
            <person name="Goldman G.H."/>
            <person name="Rokas A."/>
        </authorList>
    </citation>
    <scope>NUCLEOTIDE SEQUENCE</scope>
    <source>
        <strain evidence="3">CNM-CM8927</strain>
    </source>
</reference>
<evidence type="ECO:0000313" key="3">
    <source>
        <dbReference type="EMBL" id="KAF4202439.1"/>
    </source>
</evidence>
<feature type="transmembrane region" description="Helical" evidence="2">
    <location>
        <begin position="363"/>
        <end position="381"/>
    </location>
</feature>
<comment type="caution">
    <text evidence="3">The sequence shown here is derived from an EMBL/GenBank/DDBJ whole genome shotgun (WGS) entry which is preliminary data.</text>
</comment>
<protein>
    <submittedName>
        <fullName evidence="3">Uncharacterized protein</fullName>
    </submittedName>
</protein>
<reference evidence="3" key="2">
    <citation type="submission" date="2020-04" db="EMBL/GenBank/DDBJ databases">
        <authorList>
            <person name="Santos R.A.C."/>
            <person name="Steenwyk J.L."/>
            <person name="Rivero-Menendez O."/>
            <person name="Mead M.E."/>
            <person name="Silva L.P."/>
            <person name="Bastos R.W."/>
            <person name="Alastruey-Izquierdo A."/>
            <person name="Goldman G.H."/>
            <person name="Rokas A."/>
        </authorList>
    </citation>
    <scope>NUCLEOTIDE SEQUENCE</scope>
    <source>
        <strain evidence="3">CNM-CM8927</strain>
    </source>
</reference>
<keyword evidence="1" id="KW-0175">Coiled coil</keyword>
<feature type="coiled-coil region" evidence="1">
    <location>
        <begin position="285"/>
        <end position="315"/>
    </location>
</feature>
<dbReference type="Proteomes" id="UP000649114">
    <property type="component" value="Unassembled WGS sequence"/>
</dbReference>
<organism evidence="3 4">
    <name type="scientific">Aspergillus lentulus</name>
    <dbReference type="NCBI Taxonomy" id="293939"/>
    <lineage>
        <taxon>Eukaryota</taxon>
        <taxon>Fungi</taxon>
        <taxon>Dikarya</taxon>
        <taxon>Ascomycota</taxon>
        <taxon>Pezizomycotina</taxon>
        <taxon>Eurotiomycetes</taxon>
        <taxon>Eurotiomycetidae</taxon>
        <taxon>Eurotiales</taxon>
        <taxon>Aspergillaceae</taxon>
        <taxon>Aspergillus</taxon>
        <taxon>Aspergillus subgen. Fumigati</taxon>
    </lineage>
</organism>
<proteinExistence type="predicted"/>